<accession>Q8JKH3</accession>
<feature type="compositionally biased region" description="Basic and acidic residues" evidence="1">
    <location>
        <begin position="320"/>
        <end position="330"/>
    </location>
</feature>
<evidence type="ECO:0000256" key="1">
    <source>
        <dbReference type="SAM" id="MobiDB-lite"/>
    </source>
</evidence>
<sequence>MSNVKASHLKLLNDLKINIETLKDSNIKSVFEQITKERPKLTDNYKISILTTIKSLNPRVTLTYPKIGLLQQKSGTLTGSVIKNFTITLVRLIQEFKTFTVNDMGMVNLRTIDTVIASCLHLCTRVPIAHLESLKYTHLINQTPYTANRRQYVLRRVEPLYTILLPVIKHALLIKRHFTFQVNPLAMDEDSIDFIPLDYKMVTVRHDAINKTLRESYMRYIMDTPTTSLGLIKLKIVNRNLLLTMLRDEDYGFTEDVGGGGGGGGLGDGDSDDDKGNNAPSNTNNASFNLLNFESGSNNYNNYNNNQDTNTEFDTNLKLPKNEKPRKPMDPGDLLRLALLDAGIDFSKMTPASESTGTGTGAVTGANMSNTGTVGINGNVGLSGGIDNETIQNLKDEMMRGVRESRYTDTDTKTGINTGIGTDANTVPSSILDPTLRVAKLEPITTPTSRPIPNLAAINTLKSTTTATKPITKSTNEPTTLKPTKPPTIKPIPKPPTTKPIPTPTQKPTISVKSTTLLKHPPMQQMPQSSKQQMPQSPETTRKRPSTPFVVPPQIEDYDDDDEDVDEEDGYIYDDYAEFADDSNLTLDFENDSNILNVQSNDYNNTRQSDNTNTINEQSYKPFIKESAIGGANNAASINSVNNVSYNVANNGTAERFKGRRPVHRESVQDTLSMFTEGYQDDDLNADKEVSKTDAIIDAINRSRIHHLKPDRPLIDRKRPLPPRVEVLNTSAFGPQPYPLLAPYRVPSNLGIVDSDDYEYDASTIRDPDYEAYMAKRSRIDSADVMNKVERLNLMERLNRASTSTGGNSLN</sequence>
<dbReference type="EMBL" id="AF451898">
    <property type="protein sequence ID" value="AAN04432.1"/>
    <property type="molecule type" value="Genomic_DNA"/>
</dbReference>
<feature type="compositionally biased region" description="Acidic residues" evidence="1">
    <location>
        <begin position="556"/>
        <end position="565"/>
    </location>
</feature>
<dbReference type="Proteomes" id="UP000232784">
    <property type="component" value="Segment"/>
</dbReference>
<dbReference type="KEGG" id="vg:955123"/>
<organism evidence="2 3">
    <name type="scientific">Heliothis zea nudivirus 1</name>
    <dbReference type="NCBI Taxonomy" id="3116536"/>
    <lineage>
        <taxon>Viruses</taxon>
        <taxon>Viruses incertae sedis</taxon>
        <taxon>Naldaviricetes</taxon>
        <taxon>Lefavirales</taxon>
        <taxon>Nudiviridae</taxon>
        <taxon>Betanudivirus</taxon>
        <taxon>Betanudivirus hezeae</taxon>
    </lineage>
</organism>
<name>Q8JKH3_9VIRU</name>
<gene>
    <name evidence="2" type="primary">orf140</name>
</gene>
<evidence type="ECO:0000313" key="2">
    <source>
        <dbReference type="EMBL" id="AAN04432.1"/>
    </source>
</evidence>
<feature type="compositionally biased region" description="Pro residues" evidence="1">
    <location>
        <begin position="484"/>
        <end position="505"/>
    </location>
</feature>
<evidence type="ECO:0000313" key="3">
    <source>
        <dbReference type="Proteomes" id="UP000232784"/>
    </source>
</evidence>
<reference evidence="2 3" key="1">
    <citation type="journal article" date="2002" name="J. Virol.">
        <title>Analysis of the complete genome sequence of the Hz-1 virus suggests that it is related to members of the Baculoviridae.</title>
        <authorList>
            <person name="Cheng C.H."/>
            <person name="Liu S.M."/>
            <person name="Chow T.Y."/>
            <person name="Hsiao Y.Y."/>
            <person name="Wang D.P."/>
            <person name="Huang J.J."/>
            <person name="Chen H.H."/>
        </authorList>
    </citation>
    <scope>NUCLEOTIDE SEQUENCE [LARGE SCALE GENOMIC DNA]</scope>
</reference>
<keyword evidence="3" id="KW-1185">Reference proteome</keyword>
<protein>
    <submittedName>
        <fullName evidence="2">Orf140</fullName>
    </submittedName>
</protein>
<feature type="region of interest" description="Disordered" evidence="1">
    <location>
        <begin position="466"/>
        <end position="509"/>
    </location>
</feature>
<feature type="region of interest" description="Disordered" evidence="1">
    <location>
        <begin position="521"/>
        <end position="565"/>
    </location>
</feature>
<feature type="compositionally biased region" description="Low complexity" evidence="1">
    <location>
        <begin position="521"/>
        <end position="538"/>
    </location>
</feature>
<feature type="compositionally biased region" description="Low complexity" evidence="1">
    <location>
        <begin position="466"/>
        <end position="483"/>
    </location>
</feature>
<proteinExistence type="predicted"/>
<feature type="region of interest" description="Disordered" evidence="1">
    <location>
        <begin position="262"/>
        <end position="332"/>
    </location>
</feature>
<feature type="compositionally biased region" description="Polar residues" evidence="1">
    <location>
        <begin position="278"/>
        <end position="297"/>
    </location>
</feature>